<dbReference type="Proteomes" id="UP000675664">
    <property type="component" value="Unassembled WGS sequence"/>
</dbReference>
<reference evidence="2" key="2">
    <citation type="submission" date="2021-04" db="EMBL/GenBank/DDBJ databases">
        <authorList>
            <person name="Liu J."/>
        </authorList>
    </citation>
    <scope>NUCLEOTIDE SEQUENCE</scope>
    <source>
        <strain evidence="2">BAD-6</strain>
    </source>
</reference>
<name>A0A8J8B0R3_9FIRM</name>
<organism evidence="2 3">
    <name type="scientific">Sinanaerobacter chloroacetimidivorans</name>
    <dbReference type="NCBI Taxonomy" id="2818044"/>
    <lineage>
        <taxon>Bacteria</taxon>
        <taxon>Bacillati</taxon>
        <taxon>Bacillota</taxon>
        <taxon>Clostridia</taxon>
        <taxon>Peptostreptococcales</taxon>
        <taxon>Anaerovoracaceae</taxon>
        <taxon>Sinanaerobacter</taxon>
    </lineage>
</organism>
<gene>
    <name evidence="2" type="ORF">KCX82_04140</name>
</gene>
<evidence type="ECO:0000256" key="1">
    <source>
        <dbReference type="SAM" id="Coils"/>
    </source>
</evidence>
<sequence>MYLVSACLLSENCKYSGGNNECRWVKDFLKDKDYLPVCPEALGGLPTPRPPAELINGRAIDKNGKDVTENFIIGAEKTLQEAKKKAEELGQTLELAILKANSPSCGSGRIYDGTFTGKRINGDGIFAELLKKHDIPVITEEDEIKIKG</sequence>
<reference evidence="2" key="1">
    <citation type="submission" date="2021-04" db="EMBL/GenBank/DDBJ databases">
        <title>Sinoanaerobacter chloroacetimidivorans sp. nov., an obligate anaerobic bacterium isolated from anaerobic sludge.</title>
        <authorList>
            <person name="Bao Y."/>
        </authorList>
    </citation>
    <scope>NUCLEOTIDE SEQUENCE</scope>
    <source>
        <strain evidence="2">BAD-6</strain>
    </source>
</reference>
<dbReference type="EMBL" id="JAGSND010000002">
    <property type="protein sequence ID" value="MBR0597052.1"/>
    <property type="molecule type" value="Genomic_DNA"/>
</dbReference>
<comment type="caution">
    <text evidence="2">The sequence shown here is derived from an EMBL/GenBank/DDBJ whole genome shotgun (WGS) entry which is preliminary data.</text>
</comment>
<dbReference type="InterPro" id="IPR007553">
    <property type="entry name" value="2-thiour_desulf"/>
</dbReference>
<keyword evidence="1" id="KW-0175">Coiled coil</keyword>
<evidence type="ECO:0000313" key="3">
    <source>
        <dbReference type="Proteomes" id="UP000675664"/>
    </source>
</evidence>
<dbReference type="PANTHER" id="PTHR30087:SF1">
    <property type="entry name" value="HYPOTHETICAL CYTOSOLIC PROTEIN"/>
    <property type="match status" value="1"/>
</dbReference>
<feature type="coiled-coil region" evidence="1">
    <location>
        <begin position="72"/>
        <end position="99"/>
    </location>
</feature>
<dbReference type="AlphaFoldDB" id="A0A8J8B0R3"/>
<dbReference type="RefSeq" id="WP_227017183.1">
    <property type="nucleotide sequence ID" value="NZ_JAGSND010000002.1"/>
</dbReference>
<dbReference type="PANTHER" id="PTHR30087">
    <property type="entry name" value="INNER MEMBRANE PROTEIN"/>
    <property type="match status" value="1"/>
</dbReference>
<dbReference type="Pfam" id="PF04463">
    <property type="entry name" value="2-thiour_desulf"/>
    <property type="match status" value="1"/>
</dbReference>
<protein>
    <submittedName>
        <fullName evidence="2">DUF523 domain-containing protein</fullName>
    </submittedName>
</protein>
<proteinExistence type="predicted"/>
<keyword evidence="3" id="KW-1185">Reference proteome</keyword>
<accession>A0A8J8B0R3</accession>
<evidence type="ECO:0000313" key="2">
    <source>
        <dbReference type="EMBL" id="MBR0597052.1"/>
    </source>
</evidence>